<dbReference type="Gene3D" id="2.60.40.150">
    <property type="entry name" value="C2 domain"/>
    <property type="match status" value="1"/>
</dbReference>
<dbReference type="Gramene" id="TVU37811">
    <property type="protein sequence ID" value="TVU37811"/>
    <property type="gene ID" value="EJB05_11148"/>
</dbReference>
<accession>A0A5J9VQD7</accession>
<dbReference type="PROSITE" id="PS50035">
    <property type="entry name" value="PLD"/>
    <property type="match status" value="2"/>
</dbReference>
<dbReference type="SUPFAM" id="SSF49562">
    <property type="entry name" value="C2 domain (Calcium/lipid-binding domain, CaLB)"/>
    <property type="match status" value="1"/>
</dbReference>
<comment type="cofactor">
    <cofactor evidence="2">
        <name>Ca(2+)</name>
        <dbReference type="ChEBI" id="CHEBI:29108"/>
    </cofactor>
</comment>
<keyword evidence="15" id="KW-1185">Reference proteome</keyword>
<evidence type="ECO:0000256" key="11">
    <source>
        <dbReference type="SAM" id="SignalP"/>
    </source>
</evidence>
<evidence type="ECO:0000259" key="12">
    <source>
        <dbReference type="PROSITE" id="PS50004"/>
    </source>
</evidence>
<dbReference type="PIRSF" id="PIRSF036470">
    <property type="entry name" value="PLD_plant"/>
    <property type="match status" value="1"/>
</dbReference>
<comment type="caution">
    <text evidence="14">The sequence shown here is derived from an EMBL/GenBank/DDBJ whole genome shotgun (WGS) entry which is preliminary data.</text>
</comment>
<dbReference type="EC" id="3.1.4.4" evidence="4"/>
<evidence type="ECO:0000256" key="1">
    <source>
        <dbReference type="ARBA" id="ARBA00000798"/>
    </source>
</evidence>
<dbReference type="Gene3D" id="3.30.870.10">
    <property type="entry name" value="Endonuclease Chain A"/>
    <property type="match status" value="2"/>
</dbReference>
<evidence type="ECO:0000256" key="7">
    <source>
        <dbReference type="ARBA" id="ARBA00022801"/>
    </source>
</evidence>
<keyword evidence="6" id="KW-0677">Repeat</keyword>
<dbReference type="GO" id="GO:0005886">
    <property type="term" value="C:plasma membrane"/>
    <property type="evidence" value="ECO:0007669"/>
    <property type="project" value="TreeGrafter"/>
</dbReference>
<keyword evidence="9" id="KW-0442">Lipid degradation</keyword>
<dbReference type="EMBL" id="RWGY01000007">
    <property type="protein sequence ID" value="TVU37811.1"/>
    <property type="molecule type" value="Genomic_DNA"/>
</dbReference>
<dbReference type="SUPFAM" id="SSF56024">
    <property type="entry name" value="Phospholipase D/nuclease"/>
    <property type="match status" value="2"/>
</dbReference>
<feature type="signal peptide" evidence="11">
    <location>
        <begin position="1"/>
        <end position="18"/>
    </location>
</feature>
<dbReference type="GO" id="GO:0046470">
    <property type="term" value="P:phosphatidylcholine metabolic process"/>
    <property type="evidence" value="ECO:0007669"/>
    <property type="project" value="InterPro"/>
</dbReference>
<proteinExistence type="inferred from homology"/>
<reference evidence="14 15" key="1">
    <citation type="journal article" date="2019" name="Sci. Rep.">
        <title>A high-quality genome of Eragrostis curvula grass provides insights into Poaceae evolution and supports new strategies to enhance forage quality.</title>
        <authorList>
            <person name="Carballo J."/>
            <person name="Santos B.A.C.M."/>
            <person name="Zappacosta D."/>
            <person name="Garbus I."/>
            <person name="Selva J.P."/>
            <person name="Gallo C.A."/>
            <person name="Diaz A."/>
            <person name="Albertini E."/>
            <person name="Caccamo M."/>
            <person name="Echenique V."/>
        </authorList>
    </citation>
    <scope>NUCLEOTIDE SEQUENCE [LARGE SCALE GENOMIC DNA]</scope>
    <source>
        <strain evidence="15">cv. Victoria</strain>
        <tissue evidence="14">Leaf</tissue>
    </source>
</reference>
<protein>
    <recommendedName>
        <fullName evidence="4">phospholipase D</fullName>
        <ecNumber evidence="4">3.1.4.4</ecNumber>
    </recommendedName>
</protein>
<dbReference type="InterPro" id="IPR035892">
    <property type="entry name" value="C2_domain_sf"/>
</dbReference>
<gene>
    <name evidence="14" type="ORF">EJB05_11148</name>
</gene>
<dbReference type="SMART" id="SM00239">
    <property type="entry name" value="C2"/>
    <property type="match status" value="1"/>
</dbReference>
<organism evidence="14 15">
    <name type="scientific">Eragrostis curvula</name>
    <name type="common">weeping love grass</name>
    <dbReference type="NCBI Taxonomy" id="38414"/>
    <lineage>
        <taxon>Eukaryota</taxon>
        <taxon>Viridiplantae</taxon>
        <taxon>Streptophyta</taxon>
        <taxon>Embryophyta</taxon>
        <taxon>Tracheophyta</taxon>
        <taxon>Spermatophyta</taxon>
        <taxon>Magnoliopsida</taxon>
        <taxon>Liliopsida</taxon>
        <taxon>Poales</taxon>
        <taxon>Poaceae</taxon>
        <taxon>PACMAD clade</taxon>
        <taxon>Chloridoideae</taxon>
        <taxon>Eragrostideae</taxon>
        <taxon>Eragrostidinae</taxon>
        <taxon>Eragrostis</taxon>
    </lineage>
</organism>
<evidence type="ECO:0000256" key="9">
    <source>
        <dbReference type="ARBA" id="ARBA00022963"/>
    </source>
</evidence>
<keyword evidence="10" id="KW-0443">Lipid metabolism</keyword>
<dbReference type="InterPro" id="IPR011402">
    <property type="entry name" value="PLipase_D_pln"/>
</dbReference>
<evidence type="ECO:0000256" key="8">
    <source>
        <dbReference type="ARBA" id="ARBA00022837"/>
    </source>
</evidence>
<evidence type="ECO:0000259" key="13">
    <source>
        <dbReference type="PROSITE" id="PS50035"/>
    </source>
</evidence>
<evidence type="ECO:0000256" key="3">
    <source>
        <dbReference type="ARBA" id="ARBA00010683"/>
    </source>
</evidence>
<keyword evidence="8" id="KW-0106">Calcium</keyword>
<feature type="domain" description="PLD phosphodiesterase" evidence="13">
    <location>
        <begin position="652"/>
        <end position="679"/>
    </location>
</feature>
<evidence type="ECO:0000256" key="2">
    <source>
        <dbReference type="ARBA" id="ARBA00001913"/>
    </source>
</evidence>
<dbReference type="OrthoDB" id="14911at2759"/>
<dbReference type="PANTHER" id="PTHR18896">
    <property type="entry name" value="PHOSPHOLIPASE D"/>
    <property type="match status" value="1"/>
</dbReference>
<dbReference type="InterPro" id="IPR001736">
    <property type="entry name" value="PLipase_D/transphosphatidylase"/>
</dbReference>
<keyword evidence="5" id="KW-0479">Metal-binding</keyword>
<feature type="non-terminal residue" evidence="14">
    <location>
        <position position="1"/>
    </location>
</feature>
<sequence>MAAHLLLHGILDATIVEANHFNASVRKVEDGVQKQRKGADRGIPLLYATVELSRALLAQTRLVDENRGNPQWNESFRIYCAHFSPHVVFTINLSFPFGDFLIGRAYLPARDILDGQEVDRWLDILDEEPLLHAPKIHVRVRFTDVTEDRHCGWGDGVGDAKYPGVPFTFFKQQPGCRVTLYQDAHSLDTFKQKISLAGGLPYEPGRCWEDIFDAISNARHLVYITGWSVYTEIKLVRDGSRQHSGGGITIGELLKKKAREGVRVLMMVWDDSSSPFNLGFIKGSVGTHDIDTEAYFKGSDVHCVLCTRDPAEGNTFMQAQQTAWLMSHHQKSVIVDSDMKDGGRRRIVSFIGGLDLTDGRYDTQDHSLFRTLNTVHSEDFYQGSFEDPSIKIGGPREPWHDIHSKIEGPAAWDVLRNFEQRWKKQVDEDLLVNLRGMEDMIIPSSQVVVSPNDPETWNVQVFRSIDSSACVGFSQTPEKAAQLGLVSSKGHIIDKSIQDAYIHAIRRAKHFIYIENQYFFGSSYGWRPEEGMRPEDIKCIHLIPRELSLKIVSKIEAGDPFAVYIVIPMWPEGQPATNRMQAMLYWQRKTMEMMYYDISIALEAKKINANPRDYLSFFCLGNREAKLPGEYQPTSHPWNGTDYARAQQARRSMIYVHSKMMIVDDEYIIVGSANLNQRSMDGARDSEIAMGAYQPFHLNTRDQFARGQIYGFRMSLWCEHLGMLKDEFQNPGSLKCIQHVNKMANQFWELYASGNGAVERDLPGHLLSYPIAVAKDGTVTELPGMKFFPDTQAPVLGTFHDDLLALAPAILTT</sequence>
<dbReference type="AlphaFoldDB" id="A0A5J9VQD7"/>
<dbReference type="InterPro" id="IPR015679">
    <property type="entry name" value="PLipase_D_fam"/>
</dbReference>
<evidence type="ECO:0000313" key="14">
    <source>
        <dbReference type="EMBL" id="TVU37811.1"/>
    </source>
</evidence>
<dbReference type="SMART" id="SM00155">
    <property type="entry name" value="PLDc"/>
    <property type="match status" value="2"/>
</dbReference>
<evidence type="ECO:0000256" key="10">
    <source>
        <dbReference type="ARBA" id="ARBA00023098"/>
    </source>
</evidence>
<dbReference type="GO" id="GO:0009395">
    <property type="term" value="P:phospholipid catabolic process"/>
    <property type="evidence" value="ECO:0007669"/>
    <property type="project" value="TreeGrafter"/>
</dbReference>
<dbReference type="InterPro" id="IPR000008">
    <property type="entry name" value="C2_dom"/>
</dbReference>
<dbReference type="Proteomes" id="UP000324897">
    <property type="component" value="Chromosome 4"/>
</dbReference>
<comment type="similarity">
    <text evidence="3">Belongs to the phospholipase D family. C2-PLD subfamily.</text>
</comment>
<evidence type="ECO:0000256" key="4">
    <source>
        <dbReference type="ARBA" id="ARBA00012027"/>
    </source>
</evidence>
<dbReference type="PROSITE" id="PS50004">
    <property type="entry name" value="C2"/>
    <property type="match status" value="1"/>
</dbReference>
<keyword evidence="11" id="KW-0732">Signal</keyword>
<feature type="domain" description="PLD phosphodiesterase" evidence="13">
    <location>
        <begin position="324"/>
        <end position="360"/>
    </location>
</feature>
<name>A0A5J9VQD7_9POAL</name>
<dbReference type="GO" id="GO:0005509">
    <property type="term" value="F:calcium ion binding"/>
    <property type="evidence" value="ECO:0007669"/>
    <property type="project" value="InterPro"/>
</dbReference>
<evidence type="ECO:0000256" key="5">
    <source>
        <dbReference type="ARBA" id="ARBA00022723"/>
    </source>
</evidence>
<dbReference type="Pfam" id="PF00614">
    <property type="entry name" value="PLDc"/>
    <property type="match status" value="1"/>
</dbReference>
<comment type="catalytic activity">
    <reaction evidence="1">
        <text>a 1,2-diacyl-sn-glycero-3-phosphocholine + H2O = a 1,2-diacyl-sn-glycero-3-phosphate + choline + H(+)</text>
        <dbReference type="Rhea" id="RHEA:14445"/>
        <dbReference type="ChEBI" id="CHEBI:15354"/>
        <dbReference type="ChEBI" id="CHEBI:15377"/>
        <dbReference type="ChEBI" id="CHEBI:15378"/>
        <dbReference type="ChEBI" id="CHEBI:57643"/>
        <dbReference type="ChEBI" id="CHEBI:58608"/>
        <dbReference type="EC" id="3.1.4.4"/>
    </reaction>
</comment>
<feature type="chain" id="PRO_5023868712" description="phospholipase D" evidence="11">
    <location>
        <begin position="19"/>
        <end position="813"/>
    </location>
</feature>
<dbReference type="Pfam" id="PF12357">
    <property type="entry name" value="PLD_C"/>
    <property type="match status" value="1"/>
</dbReference>
<dbReference type="InterPro" id="IPR024632">
    <property type="entry name" value="PLipase_D_C"/>
</dbReference>
<keyword evidence="7" id="KW-0378">Hydrolase</keyword>
<dbReference type="GO" id="GO:0004630">
    <property type="term" value="F:phospholipase D activity"/>
    <property type="evidence" value="ECO:0007669"/>
    <property type="project" value="UniProtKB-EC"/>
</dbReference>
<dbReference type="PANTHER" id="PTHR18896:SF129">
    <property type="entry name" value="PHOSPHOLIPASE D"/>
    <property type="match status" value="1"/>
</dbReference>
<feature type="domain" description="C2" evidence="12">
    <location>
        <begin position="1"/>
        <end position="122"/>
    </location>
</feature>
<dbReference type="CDD" id="cd04015">
    <property type="entry name" value="C2_plant_PLD"/>
    <property type="match status" value="1"/>
</dbReference>
<evidence type="ECO:0000313" key="15">
    <source>
        <dbReference type="Proteomes" id="UP000324897"/>
    </source>
</evidence>
<evidence type="ECO:0000256" key="6">
    <source>
        <dbReference type="ARBA" id="ARBA00022737"/>
    </source>
</evidence>
<dbReference type="Pfam" id="PF00168">
    <property type="entry name" value="C2"/>
    <property type="match status" value="1"/>
</dbReference>